<feature type="compositionally biased region" description="Basic and acidic residues" evidence="1">
    <location>
        <begin position="1"/>
        <end position="12"/>
    </location>
</feature>
<organism evidence="2 3">
    <name type="scientific">Podila minutissima</name>
    <dbReference type="NCBI Taxonomy" id="64525"/>
    <lineage>
        <taxon>Eukaryota</taxon>
        <taxon>Fungi</taxon>
        <taxon>Fungi incertae sedis</taxon>
        <taxon>Mucoromycota</taxon>
        <taxon>Mortierellomycotina</taxon>
        <taxon>Mortierellomycetes</taxon>
        <taxon>Mortierellales</taxon>
        <taxon>Mortierellaceae</taxon>
        <taxon>Podila</taxon>
    </lineage>
</organism>
<evidence type="ECO:0000313" key="3">
    <source>
        <dbReference type="Proteomes" id="UP000696485"/>
    </source>
</evidence>
<feature type="compositionally biased region" description="Basic residues" evidence="1">
    <location>
        <begin position="972"/>
        <end position="982"/>
    </location>
</feature>
<feature type="region of interest" description="Disordered" evidence="1">
    <location>
        <begin position="729"/>
        <end position="760"/>
    </location>
</feature>
<comment type="caution">
    <text evidence="2">The sequence shown here is derived from an EMBL/GenBank/DDBJ whole genome shotgun (WGS) entry which is preliminary data.</text>
</comment>
<feature type="region of interest" description="Disordered" evidence="1">
    <location>
        <begin position="438"/>
        <end position="486"/>
    </location>
</feature>
<evidence type="ECO:0000313" key="2">
    <source>
        <dbReference type="EMBL" id="KAF9337063.1"/>
    </source>
</evidence>
<dbReference type="Proteomes" id="UP000696485">
    <property type="component" value="Unassembled WGS sequence"/>
</dbReference>
<feature type="compositionally biased region" description="Low complexity" evidence="1">
    <location>
        <begin position="135"/>
        <end position="154"/>
    </location>
</feature>
<feature type="compositionally biased region" description="Low complexity" evidence="1">
    <location>
        <begin position="1032"/>
        <end position="1044"/>
    </location>
</feature>
<feature type="region of interest" description="Disordered" evidence="1">
    <location>
        <begin position="629"/>
        <end position="663"/>
    </location>
</feature>
<feature type="compositionally biased region" description="Polar residues" evidence="1">
    <location>
        <begin position="840"/>
        <end position="852"/>
    </location>
</feature>
<feature type="compositionally biased region" description="Low complexity" evidence="1">
    <location>
        <begin position="1117"/>
        <end position="1143"/>
    </location>
</feature>
<feature type="region of interest" description="Disordered" evidence="1">
    <location>
        <begin position="1175"/>
        <end position="1244"/>
    </location>
</feature>
<feature type="region of interest" description="Disordered" evidence="1">
    <location>
        <begin position="948"/>
        <end position="1064"/>
    </location>
</feature>
<sequence>MVSSKAKNDKMIRVSILNSNKENKDTTVSELAVDKGKQRKDSKDSKKSKASKSSSSTLTACQLEQLEPTSMDLNLSHLQAKLAPSTEDTLAQLKIGRRHSSYHHHQDLNSLSTLSTPTSDFSPSPTSMGAPSMPLTPLSPGFFSSSSLSAEPLSMFEEGNEHEEEISELPDLDGPPRQEPKRKRLSTGSMQLGQFFANTFKPKHRRSTSTSNHSATMHPDLSTVKRTLLVPNLNDMDTPPAETTASSKPPKQRKRRSFFAKSPKLETRQTPKIVISAPIKGKTIAPKIIKDGRDPQKSCDEQKSAEESGAGSPPFVFTPALLSPFYLPSLSHSRTCTQDVENSDRLLALPNGGATDDNLEYDEKAAPPNLRGSQWDMDWRHNSRVYHDDRWDRASVLSVDSEMIRLAEDPDFPGYPERNAYWEQHCQIRERRWKQQLQQYAQDKDGPTGRWMKNKAKAGATKSISEGSTSMPEEEEDEGAEDGTQRNKRFHHVNMLLHTAANPAEAARAAAQQAQQAQDRPRRTRYSSYSAYVAAIQLKSRNRTDRMRYSVDAIATSPPRDDLPRISPKLIEDVRALKDRSLQQKAEQRPNYVRTITDRFEGVSESDSEASPVRNDVPVVPPIIQKKQPQALSPLDAFGRGGRGMGINTGSSDEDDDQSSYRTPAQRIRADYQISQGFPSPQRQRQPDSGILFVASTTTTAEVFPGLNHDPQAPLSNPRIGYIQSAVHNTGSAQDGGGLPALKQPHSTHNDPSLSRPGQYASHHHIMPLDQLLRLQEEQQQIYRQLKQQQLVQQQQNNPKYPDETNLSSSARLADTDATASSSHSNNNNNNTIFTPNLSQSSVSPTTLHQQHFDTSLQLSAIHQQQIPQQQQLQYQQPDPNTQGHMLLMLCQGHYHYYKNGTRKQELEWDEYRNEDDTMEDAQMQSFGNQNHIGRLFDDEMIEEGGENAHMEDTDNADEESNKRKYSTMAHKDRKGKGKSRSVSRAATGGRHLSPLDAIHFDQSFDSLERKPSDDNFSSASKTERRPFTFYSESSPELDPLLQEPLPPSPRSSGPKVGRIRGTKTRASVSYTVLPTMAEPATIPSYPSFASTSTSTLFLTSSSSSQMAPHLLRHRGSGSMTSGTLTGTATPSSMTSRSARTRSWADLSHYPTPSSASMMLLDSLSTPMKVAYMLQPGSKQQQRKAESQGGKKGGRSLTVTPLSPRAETDPLMGYKDDEEADKEMGQEPVDEAQGDVSASPSNKVSKKRFRAMTMVDLSAISPLQLKAEPSTSTSTMVTLHSEERYQWNQFFDV</sequence>
<feature type="region of interest" description="Disordered" evidence="1">
    <location>
        <begin position="91"/>
        <end position="313"/>
    </location>
</feature>
<proteinExistence type="predicted"/>
<feature type="region of interest" description="Disordered" evidence="1">
    <location>
        <begin position="503"/>
        <end position="525"/>
    </location>
</feature>
<feature type="compositionally biased region" description="Low complexity" evidence="1">
    <location>
        <begin position="108"/>
        <end position="127"/>
    </location>
</feature>
<feature type="compositionally biased region" description="Acidic residues" evidence="1">
    <location>
        <begin position="158"/>
        <end position="171"/>
    </location>
</feature>
<name>A0A9P5SUF8_9FUNG</name>
<accession>A0A9P5SUF8</accession>
<feature type="region of interest" description="Disordered" evidence="1">
    <location>
        <begin position="1"/>
        <end position="61"/>
    </location>
</feature>
<feature type="compositionally biased region" description="Basic and acidic residues" evidence="1">
    <location>
        <begin position="288"/>
        <end position="306"/>
    </location>
</feature>
<dbReference type="EMBL" id="JAAAUY010000038">
    <property type="protein sequence ID" value="KAF9337063.1"/>
    <property type="molecule type" value="Genomic_DNA"/>
</dbReference>
<evidence type="ECO:0000256" key="1">
    <source>
        <dbReference type="SAM" id="MobiDB-lite"/>
    </source>
</evidence>
<reference evidence="2" key="1">
    <citation type="journal article" date="2020" name="Fungal Divers.">
        <title>Resolving the Mortierellaceae phylogeny through synthesis of multi-gene phylogenetics and phylogenomics.</title>
        <authorList>
            <person name="Vandepol N."/>
            <person name="Liber J."/>
            <person name="Desiro A."/>
            <person name="Na H."/>
            <person name="Kennedy M."/>
            <person name="Barry K."/>
            <person name="Grigoriev I.V."/>
            <person name="Miller A.N."/>
            <person name="O'Donnell K."/>
            <person name="Stajich J.E."/>
            <person name="Bonito G."/>
        </authorList>
    </citation>
    <scope>NUCLEOTIDE SEQUENCE</scope>
    <source>
        <strain evidence="2">NVP1</strain>
    </source>
</reference>
<gene>
    <name evidence="2" type="ORF">BG006_006388</name>
</gene>
<feature type="compositionally biased region" description="Low complexity" evidence="1">
    <location>
        <begin position="503"/>
        <end position="518"/>
    </location>
</feature>
<feature type="region of interest" description="Disordered" evidence="1">
    <location>
        <begin position="814"/>
        <end position="852"/>
    </location>
</feature>
<feature type="region of interest" description="Disordered" evidence="1">
    <location>
        <begin position="1113"/>
        <end position="1143"/>
    </location>
</feature>
<feature type="compositionally biased region" description="Acidic residues" evidence="1">
    <location>
        <begin position="472"/>
        <end position="481"/>
    </location>
</feature>
<feature type="compositionally biased region" description="Basic and acidic residues" evidence="1">
    <location>
        <begin position="21"/>
        <end position="47"/>
    </location>
</feature>
<feature type="compositionally biased region" description="Low complexity" evidence="1">
    <location>
        <begin position="814"/>
        <end position="839"/>
    </location>
</feature>
<protein>
    <submittedName>
        <fullName evidence="2">Uncharacterized protein</fullName>
    </submittedName>
</protein>
<keyword evidence="3" id="KW-1185">Reference proteome</keyword>
<feature type="compositionally biased region" description="Polar residues" evidence="1">
    <location>
        <begin position="462"/>
        <end position="471"/>
    </location>
</feature>